<feature type="domain" description="SpoVT-AbrB" evidence="9">
    <location>
        <begin position="7"/>
        <end position="54"/>
    </location>
</feature>
<dbReference type="InterPro" id="IPR038619">
    <property type="entry name" value="MraZ_sf"/>
</dbReference>
<dbReference type="GO" id="GO:2000143">
    <property type="term" value="P:negative regulation of DNA-templated transcription initiation"/>
    <property type="evidence" value="ECO:0007669"/>
    <property type="project" value="TreeGrafter"/>
</dbReference>
<organism evidence="10 11">
    <name type="scientific">Marivibrio halodurans</name>
    <dbReference type="NCBI Taxonomy" id="2039722"/>
    <lineage>
        <taxon>Bacteria</taxon>
        <taxon>Pseudomonadati</taxon>
        <taxon>Pseudomonadota</taxon>
        <taxon>Alphaproteobacteria</taxon>
        <taxon>Rhodospirillales</taxon>
        <taxon>Rhodospirillaceae</taxon>
        <taxon>Marivibrio</taxon>
    </lineage>
</organism>
<keyword evidence="11" id="KW-1185">Reference proteome</keyword>
<dbReference type="CDD" id="cd16321">
    <property type="entry name" value="MraZ_C"/>
    <property type="match status" value="1"/>
</dbReference>
<dbReference type="InterPro" id="IPR035644">
    <property type="entry name" value="MraZ_C"/>
</dbReference>
<reference evidence="10" key="1">
    <citation type="submission" date="2021-04" db="EMBL/GenBank/DDBJ databases">
        <authorList>
            <person name="Zhang D.-C."/>
        </authorList>
    </citation>
    <scope>NUCLEOTIDE SEQUENCE</scope>
    <source>
        <strain evidence="10">CGMCC 1.15697</strain>
    </source>
</reference>
<protein>
    <recommendedName>
        <fullName evidence="1 7">Transcriptional regulator MraZ</fullName>
    </recommendedName>
</protein>
<dbReference type="InterPro" id="IPR037914">
    <property type="entry name" value="SpoVT-AbrB_sf"/>
</dbReference>
<dbReference type="SUPFAM" id="SSF89447">
    <property type="entry name" value="AbrB/MazE/MraZ-like"/>
    <property type="match status" value="1"/>
</dbReference>
<dbReference type="GO" id="GO:0009295">
    <property type="term" value="C:nucleoid"/>
    <property type="evidence" value="ECO:0007669"/>
    <property type="project" value="UniProtKB-SubCell"/>
</dbReference>
<comment type="caution">
    <text evidence="10">The sequence shown here is derived from an EMBL/GenBank/DDBJ whole genome shotgun (WGS) entry which is preliminary data.</text>
</comment>
<evidence type="ECO:0000256" key="3">
    <source>
        <dbReference type="ARBA" id="ARBA00022737"/>
    </source>
</evidence>
<evidence type="ECO:0000313" key="11">
    <source>
        <dbReference type="Proteomes" id="UP000672602"/>
    </source>
</evidence>
<dbReference type="InterPro" id="IPR020603">
    <property type="entry name" value="MraZ_dom"/>
</dbReference>
<dbReference type="InterPro" id="IPR003444">
    <property type="entry name" value="MraZ"/>
</dbReference>
<dbReference type="AlphaFoldDB" id="A0A8J7SJG4"/>
<evidence type="ECO:0000256" key="1">
    <source>
        <dbReference type="ARBA" id="ARBA00013860"/>
    </source>
</evidence>
<feature type="domain" description="SpoVT-AbrB" evidence="9">
    <location>
        <begin position="83"/>
        <end position="126"/>
    </location>
</feature>
<comment type="subunit">
    <text evidence="7">Forms oligomers.</text>
</comment>
<evidence type="ECO:0000256" key="4">
    <source>
        <dbReference type="ARBA" id="ARBA00023015"/>
    </source>
</evidence>
<dbReference type="EMBL" id="JAGMWN010000005">
    <property type="protein sequence ID" value="MBP5857723.1"/>
    <property type="molecule type" value="Genomic_DNA"/>
</dbReference>
<dbReference type="RefSeq" id="WP_210682308.1">
    <property type="nucleotide sequence ID" value="NZ_JAGMWN010000005.1"/>
</dbReference>
<dbReference type="GO" id="GO:0005737">
    <property type="term" value="C:cytoplasm"/>
    <property type="evidence" value="ECO:0007669"/>
    <property type="project" value="UniProtKB-UniRule"/>
</dbReference>
<evidence type="ECO:0000256" key="7">
    <source>
        <dbReference type="HAMAP-Rule" id="MF_01008"/>
    </source>
</evidence>
<dbReference type="InterPro" id="IPR035642">
    <property type="entry name" value="MraZ_N"/>
</dbReference>
<comment type="subcellular location">
    <subcellularLocation>
        <location evidence="7">Cytoplasm</location>
        <location evidence="7">Nucleoid</location>
    </subcellularLocation>
</comment>
<evidence type="ECO:0000256" key="8">
    <source>
        <dbReference type="SAM" id="MobiDB-lite"/>
    </source>
</evidence>
<comment type="similarity">
    <text evidence="7">Belongs to the MraZ family.</text>
</comment>
<dbReference type="PROSITE" id="PS51740">
    <property type="entry name" value="SPOVT_ABRB"/>
    <property type="match status" value="2"/>
</dbReference>
<sequence length="158" mass="17464">MALFTGTFENKVDKKGRVSLPADFRAELPDDGRRVVYVYPSPRDDALEACDKTFMQRIVDSIEDAPLYSDEEDDLGASIVANARKAQLDETGRLVLPSDFAHLAGIDGTATFVGRGSRFQIWSPERFAEHSSRARQRVKGRTLPLRPKPGAPSGNREG</sequence>
<evidence type="ECO:0000256" key="5">
    <source>
        <dbReference type="ARBA" id="ARBA00023125"/>
    </source>
</evidence>
<evidence type="ECO:0000313" key="10">
    <source>
        <dbReference type="EMBL" id="MBP5857723.1"/>
    </source>
</evidence>
<keyword evidence="5 7" id="KW-0238">DNA-binding</keyword>
<dbReference type="Pfam" id="PF02381">
    <property type="entry name" value="MraZ"/>
    <property type="match status" value="2"/>
</dbReference>
<gene>
    <name evidence="7" type="primary">mraZ</name>
    <name evidence="10" type="ORF">KAJ83_11950</name>
</gene>
<dbReference type="PANTHER" id="PTHR34701:SF1">
    <property type="entry name" value="TRANSCRIPTIONAL REGULATOR MRAZ"/>
    <property type="match status" value="1"/>
</dbReference>
<accession>A0A8J7SJG4</accession>
<dbReference type="HAMAP" id="MF_01008">
    <property type="entry name" value="MraZ"/>
    <property type="match status" value="1"/>
</dbReference>
<evidence type="ECO:0000259" key="9">
    <source>
        <dbReference type="PROSITE" id="PS51740"/>
    </source>
</evidence>
<keyword evidence="2 7" id="KW-0963">Cytoplasm</keyword>
<dbReference type="InterPro" id="IPR007159">
    <property type="entry name" value="SpoVT-AbrB_dom"/>
</dbReference>
<name>A0A8J7SJG4_9PROT</name>
<dbReference type="Proteomes" id="UP000672602">
    <property type="component" value="Unassembled WGS sequence"/>
</dbReference>
<keyword evidence="6 7" id="KW-0804">Transcription</keyword>
<keyword evidence="3" id="KW-0677">Repeat</keyword>
<dbReference type="PANTHER" id="PTHR34701">
    <property type="entry name" value="TRANSCRIPTIONAL REGULATOR MRAZ"/>
    <property type="match status" value="1"/>
</dbReference>
<evidence type="ECO:0000256" key="2">
    <source>
        <dbReference type="ARBA" id="ARBA00022490"/>
    </source>
</evidence>
<evidence type="ECO:0000256" key="6">
    <source>
        <dbReference type="ARBA" id="ARBA00023163"/>
    </source>
</evidence>
<keyword evidence="4 7" id="KW-0805">Transcription regulation</keyword>
<dbReference type="CDD" id="cd16320">
    <property type="entry name" value="MraZ_N"/>
    <property type="match status" value="1"/>
</dbReference>
<dbReference type="GO" id="GO:0000976">
    <property type="term" value="F:transcription cis-regulatory region binding"/>
    <property type="evidence" value="ECO:0007669"/>
    <property type="project" value="TreeGrafter"/>
</dbReference>
<feature type="region of interest" description="Disordered" evidence="8">
    <location>
        <begin position="130"/>
        <end position="158"/>
    </location>
</feature>
<dbReference type="GO" id="GO:0003700">
    <property type="term" value="F:DNA-binding transcription factor activity"/>
    <property type="evidence" value="ECO:0007669"/>
    <property type="project" value="UniProtKB-UniRule"/>
</dbReference>
<dbReference type="Gene3D" id="3.40.1550.20">
    <property type="entry name" value="Transcriptional regulator MraZ domain"/>
    <property type="match status" value="1"/>
</dbReference>
<proteinExistence type="inferred from homology"/>